<keyword evidence="3" id="KW-1185">Reference proteome</keyword>
<dbReference type="AlphaFoldDB" id="A0A846YPE9"/>
<accession>A0A846YPE9</accession>
<dbReference type="Proteomes" id="UP000570678">
    <property type="component" value="Unassembled WGS sequence"/>
</dbReference>
<dbReference type="RefSeq" id="WP_157116481.1">
    <property type="nucleotide sequence ID" value="NZ_JAAXOT010000016.1"/>
</dbReference>
<comment type="caution">
    <text evidence="2">The sequence shown here is derived from an EMBL/GenBank/DDBJ whole genome shotgun (WGS) entry which is preliminary data.</text>
</comment>
<feature type="region of interest" description="Disordered" evidence="1">
    <location>
        <begin position="1"/>
        <end position="36"/>
    </location>
</feature>
<proteinExistence type="predicted"/>
<feature type="compositionally biased region" description="Acidic residues" evidence="1">
    <location>
        <begin position="1"/>
        <end position="26"/>
    </location>
</feature>
<gene>
    <name evidence="2" type="ORF">HGA15_26265</name>
</gene>
<protein>
    <submittedName>
        <fullName evidence="2">Uncharacterized protein</fullName>
    </submittedName>
</protein>
<evidence type="ECO:0000313" key="2">
    <source>
        <dbReference type="EMBL" id="NKY59591.1"/>
    </source>
</evidence>
<dbReference type="EMBL" id="JAAXOT010000016">
    <property type="protein sequence ID" value="NKY59591.1"/>
    <property type="molecule type" value="Genomic_DNA"/>
</dbReference>
<organism evidence="2 3">
    <name type="scientific">Nocardia flavorosea</name>
    <dbReference type="NCBI Taxonomy" id="53429"/>
    <lineage>
        <taxon>Bacteria</taxon>
        <taxon>Bacillati</taxon>
        <taxon>Actinomycetota</taxon>
        <taxon>Actinomycetes</taxon>
        <taxon>Mycobacteriales</taxon>
        <taxon>Nocardiaceae</taxon>
        <taxon>Nocardia</taxon>
    </lineage>
</organism>
<evidence type="ECO:0000313" key="3">
    <source>
        <dbReference type="Proteomes" id="UP000570678"/>
    </source>
</evidence>
<name>A0A846YPE9_9NOCA</name>
<sequence>MQADPEAEPAAESADPDQGMEPEADPDAAHAATAAGMAVLSPEKAGGFGLCPVRSRGG</sequence>
<reference evidence="2 3" key="1">
    <citation type="submission" date="2020-04" db="EMBL/GenBank/DDBJ databases">
        <title>MicrobeNet Type strains.</title>
        <authorList>
            <person name="Nicholson A.C."/>
        </authorList>
    </citation>
    <scope>NUCLEOTIDE SEQUENCE [LARGE SCALE GENOMIC DNA]</scope>
    <source>
        <strain evidence="2 3">JCM 3332</strain>
    </source>
</reference>
<evidence type="ECO:0000256" key="1">
    <source>
        <dbReference type="SAM" id="MobiDB-lite"/>
    </source>
</evidence>